<dbReference type="NCBIfam" id="TIGR03098">
    <property type="entry name" value="ligase_PEP_1"/>
    <property type="match status" value="1"/>
</dbReference>
<dbReference type="InterPro" id="IPR050237">
    <property type="entry name" value="ATP-dep_AMP-bd_enzyme"/>
</dbReference>
<dbReference type="PANTHER" id="PTHR43767">
    <property type="entry name" value="LONG-CHAIN-FATTY-ACID--COA LIGASE"/>
    <property type="match status" value="1"/>
</dbReference>
<dbReference type="STRING" id="394096.DB31_6477"/>
<evidence type="ECO:0000259" key="2">
    <source>
        <dbReference type="Pfam" id="PF00501"/>
    </source>
</evidence>
<feature type="domain" description="AMP-binding enzyme C-terminal" evidence="3">
    <location>
        <begin position="437"/>
        <end position="513"/>
    </location>
</feature>
<proteinExistence type="predicted"/>
<evidence type="ECO:0000259" key="3">
    <source>
        <dbReference type="Pfam" id="PF13193"/>
    </source>
</evidence>
<dbReference type="PANTHER" id="PTHR43767:SF1">
    <property type="entry name" value="NONRIBOSOMAL PEPTIDE SYNTHASE PES1 (EUROFUNG)-RELATED"/>
    <property type="match status" value="1"/>
</dbReference>
<accession>A0A085WP89</accession>
<reference evidence="4 5" key="1">
    <citation type="submission" date="2014-04" db="EMBL/GenBank/DDBJ databases">
        <title>Genome assembly of Hyalangium minutum DSM 14724.</title>
        <authorList>
            <person name="Sharma G."/>
            <person name="Subramanian S."/>
        </authorList>
    </citation>
    <scope>NUCLEOTIDE SEQUENCE [LARGE SCALE GENOMIC DNA]</scope>
    <source>
        <strain evidence="4 5">DSM 14724</strain>
    </source>
</reference>
<gene>
    <name evidence="4" type="ORF">DB31_6477</name>
</gene>
<sequence length="547" mass="60072">MATPYLLHHLIDQAASRTPDAESLRYRGQALTYAQLAAMQDGFARGLQATGVERFARVGIYLSKSYETVAAAFGATKAGCCFVPINPVLKALQVEHILSDCNAQVLVTSRERYLSLRDTLSKHSSLQTVVLTSDSCPPVPEGAQYRLQTWAEFVSSGSPAPIRVADIDMAAILYTSGSTGRPKGVVISHRNLVSGAASVSSYLENRADDRLLAVLPLSFDAGFSQLTTAFTVGGSAVLLDYTMPMEVLKTLARERITGLTAVPPLYIQLSELEWPAEINEHLRYFANTGGKMPRETLARLRARVPSAKPYLMYGLTEAFRSSFLPPEEVDRRPDSIGRAIPNQELLVLRPDGTPCAPNEPGELVHRGSTVSLGYWNDPEKTAERFRPLPRRINGLVLPEFAVFSGDTVQMDEEGFLYFIGRNDEMLKSSGYRISPMEIEEAIYSTGLIAEVAAVGLPDERLGHRIAVILLPREPGQFSTDALLRALQKTLPPYMVPHRVEVRDATLPRNGNGKIDRKSLQRELLEAEAEGKEVPAQPASKPSLQRVV</sequence>
<evidence type="ECO:0000313" key="5">
    <source>
        <dbReference type="Proteomes" id="UP000028725"/>
    </source>
</evidence>
<dbReference type="InterPro" id="IPR042099">
    <property type="entry name" value="ANL_N_sf"/>
</dbReference>
<keyword evidence="5" id="KW-1185">Reference proteome</keyword>
<feature type="region of interest" description="Disordered" evidence="1">
    <location>
        <begin position="526"/>
        <end position="547"/>
    </location>
</feature>
<dbReference type="EMBL" id="JMCB01000004">
    <property type="protein sequence ID" value="KFE69502.1"/>
    <property type="molecule type" value="Genomic_DNA"/>
</dbReference>
<dbReference type="AlphaFoldDB" id="A0A085WP89"/>
<evidence type="ECO:0000313" key="4">
    <source>
        <dbReference type="EMBL" id="KFE69502.1"/>
    </source>
</evidence>
<keyword evidence="4" id="KW-0436">Ligase</keyword>
<dbReference type="InterPro" id="IPR025110">
    <property type="entry name" value="AMP-bd_C"/>
</dbReference>
<name>A0A085WP89_9BACT</name>
<dbReference type="Gene3D" id="3.30.300.30">
    <property type="match status" value="1"/>
</dbReference>
<dbReference type="InterPro" id="IPR020845">
    <property type="entry name" value="AMP-binding_CS"/>
</dbReference>
<dbReference type="SUPFAM" id="SSF56801">
    <property type="entry name" value="Acetyl-CoA synthetase-like"/>
    <property type="match status" value="1"/>
</dbReference>
<dbReference type="InterPro" id="IPR017529">
    <property type="entry name" value="AcylCoA_ligase_PEP_1"/>
</dbReference>
<dbReference type="PROSITE" id="PS00455">
    <property type="entry name" value="AMP_BINDING"/>
    <property type="match status" value="1"/>
</dbReference>
<dbReference type="PATRIC" id="fig|394096.3.peg.2576"/>
<dbReference type="Pfam" id="PF13193">
    <property type="entry name" value="AMP-binding_C"/>
    <property type="match status" value="1"/>
</dbReference>
<organism evidence="4 5">
    <name type="scientific">Hyalangium minutum</name>
    <dbReference type="NCBI Taxonomy" id="394096"/>
    <lineage>
        <taxon>Bacteria</taxon>
        <taxon>Pseudomonadati</taxon>
        <taxon>Myxococcota</taxon>
        <taxon>Myxococcia</taxon>
        <taxon>Myxococcales</taxon>
        <taxon>Cystobacterineae</taxon>
        <taxon>Archangiaceae</taxon>
        <taxon>Hyalangium</taxon>
    </lineage>
</organism>
<feature type="domain" description="AMP-dependent synthetase/ligase" evidence="2">
    <location>
        <begin position="12"/>
        <end position="375"/>
    </location>
</feature>
<evidence type="ECO:0000256" key="1">
    <source>
        <dbReference type="SAM" id="MobiDB-lite"/>
    </source>
</evidence>
<dbReference type="Pfam" id="PF00501">
    <property type="entry name" value="AMP-binding"/>
    <property type="match status" value="1"/>
</dbReference>
<dbReference type="OrthoDB" id="9799237at2"/>
<dbReference type="InterPro" id="IPR000873">
    <property type="entry name" value="AMP-dep_synth/lig_dom"/>
</dbReference>
<comment type="caution">
    <text evidence="4">The sequence shown here is derived from an EMBL/GenBank/DDBJ whole genome shotgun (WGS) entry which is preliminary data.</text>
</comment>
<dbReference type="RefSeq" id="WP_044186752.1">
    <property type="nucleotide sequence ID" value="NZ_JMCB01000004.1"/>
</dbReference>
<dbReference type="GO" id="GO:0016878">
    <property type="term" value="F:acid-thiol ligase activity"/>
    <property type="evidence" value="ECO:0007669"/>
    <property type="project" value="UniProtKB-ARBA"/>
</dbReference>
<dbReference type="InterPro" id="IPR045851">
    <property type="entry name" value="AMP-bd_C_sf"/>
</dbReference>
<dbReference type="Proteomes" id="UP000028725">
    <property type="component" value="Unassembled WGS sequence"/>
</dbReference>
<dbReference type="Gene3D" id="3.40.50.12780">
    <property type="entry name" value="N-terminal domain of ligase-like"/>
    <property type="match status" value="1"/>
</dbReference>
<protein>
    <submittedName>
        <fullName evidence="4">Long-chain-fatty-acid--CoA ligase</fullName>
    </submittedName>
</protein>